<dbReference type="RefSeq" id="WP_242765582.1">
    <property type="nucleotide sequence ID" value="NZ_JALDAY010000004.1"/>
</dbReference>
<proteinExistence type="predicted"/>
<reference evidence="1" key="1">
    <citation type="submission" date="2022-03" db="EMBL/GenBank/DDBJ databases">
        <title>Streptomyces 7R015 and 7R016 isolated from Barleria lupulina in Thailand.</title>
        <authorList>
            <person name="Kanchanasin P."/>
            <person name="Phongsopitanun W."/>
            <person name="Tanasupawat S."/>
        </authorList>
    </citation>
    <scope>NUCLEOTIDE SEQUENCE</scope>
    <source>
        <strain evidence="1">7R015</strain>
    </source>
</reference>
<evidence type="ECO:0008006" key="3">
    <source>
        <dbReference type="Google" id="ProtNLM"/>
    </source>
</evidence>
<evidence type="ECO:0000313" key="2">
    <source>
        <dbReference type="Proteomes" id="UP001165269"/>
    </source>
</evidence>
<sequence length="66" mass="6910">MATRPQATPSEAAAPQAAQSNWLPALSRLSLGEIAALDSTELEPSVEHLRRRVNRPLSTVAGSSGS</sequence>
<keyword evidence="2" id="KW-1185">Reference proteome</keyword>
<evidence type="ECO:0000313" key="1">
    <source>
        <dbReference type="EMBL" id="MCI3272427.1"/>
    </source>
</evidence>
<dbReference type="EMBL" id="JALDAY010000004">
    <property type="protein sequence ID" value="MCI3272427.1"/>
    <property type="molecule type" value="Genomic_DNA"/>
</dbReference>
<organism evidence="1 2">
    <name type="scientific">Streptomyces cylindrosporus</name>
    <dbReference type="NCBI Taxonomy" id="2927583"/>
    <lineage>
        <taxon>Bacteria</taxon>
        <taxon>Bacillati</taxon>
        <taxon>Actinomycetota</taxon>
        <taxon>Actinomycetes</taxon>
        <taxon>Kitasatosporales</taxon>
        <taxon>Streptomycetaceae</taxon>
        <taxon>Streptomyces</taxon>
    </lineage>
</organism>
<accession>A0ABS9Y5C5</accession>
<protein>
    <recommendedName>
        <fullName evidence="3">FXSXX-COOH protein</fullName>
    </recommendedName>
</protein>
<name>A0ABS9Y5C5_9ACTN</name>
<dbReference type="Proteomes" id="UP001165269">
    <property type="component" value="Unassembled WGS sequence"/>
</dbReference>
<comment type="caution">
    <text evidence="1">The sequence shown here is derived from an EMBL/GenBank/DDBJ whole genome shotgun (WGS) entry which is preliminary data.</text>
</comment>
<gene>
    <name evidence="1" type="ORF">MQP27_15040</name>
</gene>